<dbReference type="EMBL" id="MU970036">
    <property type="protein sequence ID" value="KAK9326070.1"/>
    <property type="molecule type" value="Genomic_DNA"/>
</dbReference>
<evidence type="ECO:0000313" key="1">
    <source>
        <dbReference type="EMBL" id="KAK9326070.1"/>
    </source>
</evidence>
<keyword evidence="2" id="KW-1185">Reference proteome</keyword>
<dbReference type="Proteomes" id="UP001489719">
    <property type="component" value="Unassembled WGS sequence"/>
</dbReference>
<reference evidence="2" key="1">
    <citation type="journal article" date="2024" name="Front. Bioeng. Biotechnol.">
        <title>Genome-scale model development and genomic sequencing of the oleaginous clade Lipomyces.</title>
        <authorList>
            <person name="Czajka J.J."/>
            <person name="Han Y."/>
            <person name="Kim J."/>
            <person name="Mondo S.J."/>
            <person name="Hofstad B.A."/>
            <person name="Robles A."/>
            <person name="Haridas S."/>
            <person name="Riley R."/>
            <person name="LaButti K."/>
            <person name="Pangilinan J."/>
            <person name="Andreopoulos W."/>
            <person name="Lipzen A."/>
            <person name="Yan J."/>
            <person name="Wang M."/>
            <person name="Ng V."/>
            <person name="Grigoriev I.V."/>
            <person name="Spatafora J.W."/>
            <person name="Magnuson J.K."/>
            <person name="Baker S.E."/>
            <person name="Pomraning K.R."/>
        </authorList>
    </citation>
    <scope>NUCLEOTIDE SEQUENCE [LARGE SCALE GENOMIC DNA]</scope>
    <source>
        <strain evidence="2">CBS 10300</strain>
    </source>
</reference>
<organism evidence="1 2">
    <name type="scientific">Lipomyces orientalis</name>
    <dbReference type="NCBI Taxonomy" id="1233043"/>
    <lineage>
        <taxon>Eukaryota</taxon>
        <taxon>Fungi</taxon>
        <taxon>Dikarya</taxon>
        <taxon>Ascomycota</taxon>
        <taxon>Saccharomycotina</taxon>
        <taxon>Lipomycetes</taxon>
        <taxon>Lipomycetales</taxon>
        <taxon>Lipomycetaceae</taxon>
        <taxon>Lipomyces</taxon>
    </lineage>
</organism>
<proteinExistence type="predicted"/>
<name>A0ACC3TZ70_9ASCO</name>
<comment type="caution">
    <text evidence="1">The sequence shown here is derived from an EMBL/GenBank/DDBJ whole genome shotgun (WGS) entry which is preliminary data.</text>
</comment>
<gene>
    <name evidence="1" type="ORF">V1517DRAFT_370602</name>
</gene>
<sequence length="654" mass="73191">MVGVAGGSRGCSTCRRRKIKCDLHAPVCGQCVRSRRQCSGPNLRTADYGQVRRSRWSGSPFDKTQNASRKCNSMEHKFVIVSATPDQLQIDSGEPLLVPFQNSQLLTSVMCPTSSSATSEYAWHYALRSSSSSTSDSAPVEEFLPGLDRALVGVDEPISPYVDDDSAECIICSRSAAMFAGPQLGSAYFQILLSSFMDQFCLMASTRFDGAVFDPWIASMPKFVSSTSPALTYASRAVVVGHFSRVRHNRDLQLWGTQLYVQALRHQNHEVSRFMIQSSPNDDLITTGLLLGLYEAIYCTTMDSWKRLMDGCLGLFQRRGPQAFKTGRSSVLFQSARTMLTVYNMTSKSHCFLSEPEWITTPFEMIPEKPPHQKLNDILLGIHRYLRVILIYRPRLYGRVNLSIEQRMNAAEAFFGLAKLKAKMDKWLIDYKRSVSGIDSDCLPDSVLYIEDYDKKCDPNATNEQWATTHFFKPPLIFASNAVANVIPLYYEALAIVQRGLCAVYDCALEFPCGHEELVTMPLEEFEKLSALRVARYNRLVCQSVQYVMGIQNAIGTANIVYPLRKAQVLLEDPLEKYYAFSMCEQLDKRFGLGISIMPLAQDGSENSKMVQQMLDLLPTCPHCGEKIRANGQETGSAKANVQFEYPSTDVVSG</sequence>
<protein>
    <submittedName>
        <fullName evidence="1">Uncharacterized protein</fullName>
    </submittedName>
</protein>
<evidence type="ECO:0000313" key="2">
    <source>
        <dbReference type="Proteomes" id="UP001489719"/>
    </source>
</evidence>
<accession>A0ACC3TZ70</accession>